<accession>A0A448WDL8</accession>
<proteinExistence type="predicted"/>
<reference evidence="1" key="1">
    <citation type="submission" date="2018-11" db="EMBL/GenBank/DDBJ databases">
        <authorList>
            <consortium name="Pathogen Informatics"/>
        </authorList>
    </citation>
    <scope>NUCLEOTIDE SEQUENCE</scope>
</reference>
<protein>
    <submittedName>
        <fullName evidence="1">Uncharacterized protein</fullName>
    </submittedName>
</protein>
<keyword evidence="2" id="KW-1185">Reference proteome</keyword>
<organism evidence="1 2">
    <name type="scientific">Protopolystoma xenopodis</name>
    <dbReference type="NCBI Taxonomy" id="117903"/>
    <lineage>
        <taxon>Eukaryota</taxon>
        <taxon>Metazoa</taxon>
        <taxon>Spiralia</taxon>
        <taxon>Lophotrochozoa</taxon>
        <taxon>Platyhelminthes</taxon>
        <taxon>Monogenea</taxon>
        <taxon>Polyopisthocotylea</taxon>
        <taxon>Polystomatidea</taxon>
        <taxon>Polystomatidae</taxon>
        <taxon>Protopolystoma</taxon>
    </lineage>
</organism>
<name>A0A448WDL8_9PLAT</name>
<dbReference type="AlphaFoldDB" id="A0A448WDL8"/>
<sequence length="110" mass="12645">MNFIQPQRSVIKTSTLVIYLNPLHPPSHPHLSLDRHPLALHPHLTVLSILPSFSSHVVISFVDARKLTDMLIHMLRHSYPNPPLPMPLEFSQPIRHLRHHIPNPHSACQH</sequence>
<gene>
    <name evidence="1" type="ORF">PXEA_LOCUS2594</name>
</gene>
<evidence type="ECO:0000313" key="2">
    <source>
        <dbReference type="Proteomes" id="UP000784294"/>
    </source>
</evidence>
<comment type="caution">
    <text evidence="1">The sequence shown here is derived from an EMBL/GenBank/DDBJ whole genome shotgun (WGS) entry which is preliminary data.</text>
</comment>
<evidence type="ECO:0000313" key="1">
    <source>
        <dbReference type="EMBL" id="VEL09154.1"/>
    </source>
</evidence>
<dbReference type="EMBL" id="CAAALY010005592">
    <property type="protein sequence ID" value="VEL09154.1"/>
    <property type="molecule type" value="Genomic_DNA"/>
</dbReference>
<dbReference type="Proteomes" id="UP000784294">
    <property type="component" value="Unassembled WGS sequence"/>
</dbReference>